<feature type="coiled-coil region" evidence="7">
    <location>
        <begin position="222"/>
        <end position="249"/>
    </location>
</feature>
<keyword evidence="2" id="KW-0805">Transcription regulation</keyword>
<evidence type="ECO:0000256" key="7">
    <source>
        <dbReference type="SAM" id="Coils"/>
    </source>
</evidence>
<protein>
    <submittedName>
        <fullName evidence="9">Protein RKD5</fullName>
    </submittedName>
</protein>
<organism evidence="9 10">
    <name type="scientific">Prunus yedoensis var. nudiflora</name>
    <dbReference type="NCBI Taxonomy" id="2094558"/>
    <lineage>
        <taxon>Eukaryota</taxon>
        <taxon>Viridiplantae</taxon>
        <taxon>Streptophyta</taxon>
        <taxon>Embryophyta</taxon>
        <taxon>Tracheophyta</taxon>
        <taxon>Spermatophyta</taxon>
        <taxon>Magnoliopsida</taxon>
        <taxon>eudicotyledons</taxon>
        <taxon>Gunneridae</taxon>
        <taxon>Pentapetalae</taxon>
        <taxon>rosids</taxon>
        <taxon>fabids</taxon>
        <taxon>Rosales</taxon>
        <taxon>Rosaceae</taxon>
        <taxon>Amygdaloideae</taxon>
        <taxon>Amygdaleae</taxon>
        <taxon>Prunus</taxon>
    </lineage>
</organism>
<evidence type="ECO:0000256" key="1">
    <source>
        <dbReference type="ARBA" id="ARBA00004049"/>
    </source>
</evidence>
<name>A0A314YJ69_PRUYE</name>
<sequence length="303" mass="34896">MDSSDCEPHLLRSLLVFKNTINQELIRSLHVYRLDEGKENEVEREFVLSANEPYVELPANPLLRLMKFPVSQVHEGHVNGCWVCIFAFQANCPPNFTCIPFILSVSRNRKLKSIPALANDLQMIFELSNKKDDKKPLQSLPCPVPMSESSEDQEIGRSLPGIMEKKKKRAPSEHVANIALSDLAKYFDLPIVEASRNLNVGLTVLKKKCREFGIPRWPHRKIKSLDGLIRDLQEETEIQQQENQAAALAVAKRQRMLENEKESIERKPFLEMKTETKKFRQDVFKRRHRARVLRSQGLSNSDN</sequence>
<evidence type="ECO:0000256" key="6">
    <source>
        <dbReference type="ARBA" id="ARBA00023242"/>
    </source>
</evidence>
<dbReference type="InterPro" id="IPR044607">
    <property type="entry name" value="RKD-like"/>
</dbReference>
<dbReference type="Pfam" id="PF02042">
    <property type="entry name" value="RWP-RK"/>
    <property type="match status" value="1"/>
</dbReference>
<keyword evidence="6" id="KW-0539">Nucleus</keyword>
<keyword evidence="3 7" id="KW-0175">Coiled coil</keyword>
<evidence type="ECO:0000313" key="9">
    <source>
        <dbReference type="EMBL" id="PQQ04434.1"/>
    </source>
</evidence>
<keyword evidence="4" id="KW-0238">DNA-binding</keyword>
<evidence type="ECO:0000256" key="3">
    <source>
        <dbReference type="ARBA" id="ARBA00023054"/>
    </source>
</evidence>
<accession>A0A314YJ69</accession>
<dbReference type="Proteomes" id="UP000250321">
    <property type="component" value="Unassembled WGS sequence"/>
</dbReference>
<evidence type="ECO:0000256" key="4">
    <source>
        <dbReference type="ARBA" id="ARBA00023125"/>
    </source>
</evidence>
<evidence type="ECO:0000256" key="2">
    <source>
        <dbReference type="ARBA" id="ARBA00023015"/>
    </source>
</evidence>
<evidence type="ECO:0000313" key="10">
    <source>
        <dbReference type="Proteomes" id="UP000250321"/>
    </source>
</evidence>
<dbReference type="GO" id="GO:0003677">
    <property type="term" value="F:DNA binding"/>
    <property type="evidence" value="ECO:0007669"/>
    <property type="project" value="UniProtKB-KW"/>
</dbReference>
<dbReference type="InterPro" id="IPR003035">
    <property type="entry name" value="RWP-RK_dom"/>
</dbReference>
<dbReference type="PROSITE" id="PS51519">
    <property type="entry name" value="RWP_RK"/>
    <property type="match status" value="1"/>
</dbReference>
<dbReference type="EMBL" id="PJQY01001235">
    <property type="protein sequence ID" value="PQQ04434.1"/>
    <property type="molecule type" value="Genomic_DNA"/>
</dbReference>
<dbReference type="GO" id="GO:0003700">
    <property type="term" value="F:DNA-binding transcription factor activity"/>
    <property type="evidence" value="ECO:0007669"/>
    <property type="project" value="InterPro"/>
</dbReference>
<feature type="domain" description="RWP-RK" evidence="8">
    <location>
        <begin position="160"/>
        <end position="245"/>
    </location>
</feature>
<keyword evidence="5" id="KW-0804">Transcription</keyword>
<keyword evidence="10" id="KW-1185">Reference proteome</keyword>
<proteinExistence type="predicted"/>
<dbReference type="AlphaFoldDB" id="A0A314YJ69"/>
<dbReference type="PANTHER" id="PTHR46373:SF12">
    <property type="entry name" value="PROTEIN RKD5"/>
    <property type="match status" value="1"/>
</dbReference>
<evidence type="ECO:0000256" key="5">
    <source>
        <dbReference type="ARBA" id="ARBA00023163"/>
    </source>
</evidence>
<reference evidence="9 10" key="1">
    <citation type="submission" date="2018-02" db="EMBL/GenBank/DDBJ databases">
        <title>Draft genome of wild Prunus yedoensis var. nudiflora.</title>
        <authorList>
            <person name="Baek S."/>
            <person name="Kim J.-H."/>
            <person name="Choi K."/>
            <person name="Kim G.-B."/>
            <person name="Cho A."/>
            <person name="Jang H."/>
            <person name="Shin C.-H."/>
            <person name="Yu H.-J."/>
            <person name="Mun J.-H."/>
        </authorList>
    </citation>
    <scope>NUCLEOTIDE SEQUENCE [LARGE SCALE GENOMIC DNA]</scope>
    <source>
        <strain evidence="10">cv. Jeju island</strain>
        <tissue evidence="9">Leaf</tissue>
    </source>
</reference>
<gene>
    <name evidence="9" type="ORF">Pyn_14653</name>
</gene>
<comment type="caution">
    <text evidence="9">The sequence shown here is derived from an EMBL/GenBank/DDBJ whole genome shotgun (WGS) entry which is preliminary data.</text>
</comment>
<dbReference type="PANTHER" id="PTHR46373">
    <property type="entry name" value="PROTEIN RKD4"/>
    <property type="match status" value="1"/>
</dbReference>
<dbReference type="OrthoDB" id="6270329at2759"/>
<comment type="function">
    <text evidence="1">Putative transcription factor.</text>
</comment>
<dbReference type="STRING" id="2094558.A0A314YJ69"/>
<evidence type="ECO:0000259" key="8">
    <source>
        <dbReference type="PROSITE" id="PS51519"/>
    </source>
</evidence>